<dbReference type="Pfam" id="PF02518">
    <property type="entry name" value="HATPase_c"/>
    <property type="match status" value="1"/>
</dbReference>
<evidence type="ECO:0000313" key="16">
    <source>
        <dbReference type="EMBL" id="QGH36080.1"/>
    </source>
</evidence>
<evidence type="ECO:0000256" key="5">
    <source>
        <dbReference type="ARBA" id="ARBA00022553"/>
    </source>
</evidence>
<dbReference type="InterPro" id="IPR010559">
    <property type="entry name" value="Sig_transdc_His_kin_internal"/>
</dbReference>
<keyword evidence="9" id="KW-0067">ATP-binding</keyword>
<accession>A0A5Q2TQS2</accession>
<protein>
    <recommendedName>
        <fullName evidence="3">histidine kinase</fullName>
        <ecNumber evidence="3">2.7.13.3</ecNumber>
    </recommendedName>
</protein>
<evidence type="ECO:0000313" key="17">
    <source>
        <dbReference type="Proteomes" id="UP000339690"/>
    </source>
</evidence>
<evidence type="ECO:0000256" key="3">
    <source>
        <dbReference type="ARBA" id="ARBA00012438"/>
    </source>
</evidence>
<dbReference type="PROSITE" id="PS50885">
    <property type="entry name" value="HAMP"/>
    <property type="match status" value="1"/>
</dbReference>
<keyword evidence="17" id="KW-1185">Reference proteome</keyword>
<dbReference type="InterPro" id="IPR003594">
    <property type="entry name" value="HATPase_dom"/>
</dbReference>
<dbReference type="EMBL" id="CP045915">
    <property type="protein sequence ID" value="QGH36080.1"/>
    <property type="molecule type" value="Genomic_DNA"/>
</dbReference>
<reference evidence="16 17" key="1">
    <citation type="submission" date="2019-11" db="EMBL/GenBank/DDBJ databases">
        <title>Gracilibacillus salitolerans sp. nov., a moderate halophile isolated from a saline soil in northwest China.</title>
        <authorList>
            <person name="Gan L."/>
        </authorList>
    </citation>
    <scope>NUCLEOTIDE SEQUENCE [LARGE SCALE GENOMIC DNA]</scope>
    <source>
        <strain evidence="16 17">SCU50</strain>
    </source>
</reference>
<keyword evidence="4" id="KW-1003">Cell membrane</keyword>
<evidence type="ECO:0000256" key="2">
    <source>
        <dbReference type="ARBA" id="ARBA00004651"/>
    </source>
</evidence>
<dbReference type="KEGG" id="grc:GI584_19390"/>
<keyword evidence="10" id="KW-0902">Two-component regulatory system</keyword>
<feature type="domain" description="HAMP" evidence="15">
    <location>
        <begin position="306"/>
        <end position="358"/>
    </location>
</feature>
<evidence type="ECO:0000256" key="8">
    <source>
        <dbReference type="ARBA" id="ARBA00022777"/>
    </source>
</evidence>
<dbReference type="Gene3D" id="3.30.565.10">
    <property type="entry name" value="Histidine kinase-like ATPase, C-terminal domain"/>
    <property type="match status" value="1"/>
</dbReference>
<keyword evidence="13" id="KW-1133">Transmembrane helix</keyword>
<dbReference type="EC" id="2.7.13.3" evidence="3"/>
<keyword evidence="12" id="KW-0175">Coiled coil</keyword>
<dbReference type="InterPro" id="IPR005467">
    <property type="entry name" value="His_kinase_dom"/>
</dbReference>
<dbReference type="Pfam" id="PF06580">
    <property type="entry name" value="His_kinase"/>
    <property type="match status" value="1"/>
</dbReference>
<dbReference type="PANTHER" id="PTHR34220">
    <property type="entry name" value="SENSOR HISTIDINE KINASE YPDA"/>
    <property type="match status" value="1"/>
</dbReference>
<dbReference type="SMART" id="SM00387">
    <property type="entry name" value="HATPase_c"/>
    <property type="match status" value="1"/>
</dbReference>
<evidence type="ECO:0000256" key="12">
    <source>
        <dbReference type="SAM" id="Coils"/>
    </source>
</evidence>
<keyword evidence="7" id="KW-0547">Nucleotide-binding</keyword>
<feature type="transmembrane region" description="Helical" evidence="13">
    <location>
        <begin position="282"/>
        <end position="304"/>
    </location>
</feature>
<evidence type="ECO:0000256" key="13">
    <source>
        <dbReference type="SAM" id="Phobius"/>
    </source>
</evidence>
<keyword evidence="6" id="KW-0808">Transferase</keyword>
<organism evidence="16 17">
    <name type="scientific">Gracilibacillus salitolerans</name>
    <dbReference type="NCBI Taxonomy" id="2663022"/>
    <lineage>
        <taxon>Bacteria</taxon>
        <taxon>Bacillati</taxon>
        <taxon>Bacillota</taxon>
        <taxon>Bacilli</taxon>
        <taxon>Bacillales</taxon>
        <taxon>Bacillaceae</taxon>
        <taxon>Gracilibacillus</taxon>
    </lineage>
</organism>
<evidence type="ECO:0000256" key="10">
    <source>
        <dbReference type="ARBA" id="ARBA00023012"/>
    </source>
</evidence>
<feature type="domain" description="Histidine kinase" evidence="14">
    <location>
        <begin position="468"/>
        <end position="569"/>
    </location>
</feature>
<dbReference type="InterPro" id="IPR050640">
    <property type="entry name" value="Bact_2-comp_sensor_kinase"/>
</dbReference>
<dbReference type="Proteomes" id="UP000339690">
    <property type="component" value="Chromosome"/>
</dbReference>
<dbReference type="Gene3D" id="6.10.340.10">
    <property type="match status" value="1"/>
</dbReference>
<name>A0A5Q2TQS2_9BACI</name>
<dbReference type="SUPFAM" id="SSF55874">
    <property type="entry name" value="ATPase domain of HSP90 chaperone/DNA topoisomerase II/histidine kinase"/>
    <property type="match status" value="1"/>
</dbReference>
<dbReference type="PANTHER" id="PTHR34220:SF7">
    <property type="entry name" value="SENSOR HISTIDINE KINASE YPDA"/>
    <property type="match status" value="1"/>
</dbReference>
<evidence type="ECO:0000259" key="15">
    <source>
        <dbReference type="PROSITE" id="PS50885"/>
    </source>
</evidence>
<dbReference type="GO" id="GO:0005886">
    <property type="term" value="C:plasma membrane"/>
    <property type="evidence" value="ECO:0007669"/>
    <property type="project" value="UniProtKB-SubCell"/>
</dbReference>
<dbReference type="InterPro" id="IPR004358">
    <property type="entry name" value="Sig_transdc_His_kin-like_C"/>
</dbReference>
<gene>
    <name evidence="16" type="ORF">GI584_19390</name>
</gene>
<evidence type="ECO:0000256" key="9">
    <source>
        <dbReference type="ARBA" id="ARBA00022840"/>
    </source>
</evidence>
<sequence length="570" mass="65848">MKKKYSSYLYRYPLSLKSRLYCMLSASSIIPLVLIGMISVYSIYSILVNKIDKGLEENVEQVSLSLENTLENINYTSQQFTFNGLIGQDVYKYLSSDDLVERIKQTNQIDHNISLMNYTNPIVGMTLYYDEENNTPLFTNMQTENFQLKDLPLLTTMQGSDFYGPHESQYKNSTNSVFSLSRKFDITNDERTSNIIIYIETNFSTFENILSSMQYGMDASHVLVNSKGKVIYTENNKLFSIGSDYDVNKMKGYKTFSKESGQNWMIVALIDRNDYGYEIRKWLYTFLVFALLSLFCSIVIAVLIKKIVYKPLSKINQGISMISDTHLDVKMDASGIREFDSIIFEFNNMTNKIKKLVKKVEQEEKYKSEVEIEKLMAQINPHFLYNSLNTIQWLSRMGEQESTDRFVSLFIKLLNYNLAKGGYVVSIKEEINSLLDYIELQKIRYNNIFEVEINVDEHVWDYKTPRFLLQPLMENALYHGLEGNEGKIDVNVTKSNYGLLIVVTDDGKGMNDADIEELLTGKKKKYGLGIGLNYVDKMVKSYFGPYSKLEISSKKNKGTEIRISLHYKKG</sequence>
<dbReference type="AlphaFoldDB" id="A0A5Q2TQS2"/>
<dbReference type="PROSITE" id="PS50109">
    <property type="entry name" value="HIS_KIN"/>
    <property type="match status" value="1"/>
</dbReference>
<keyword evidence="5" id="KW-0597">Phosphoprotein</keyword>
<feature type="coiled-coil region" evidence="12">
    <location>
        <begin position="346"/>
        <end position="373"/>
    </location>
</feature>
<evidence type="ECO:0000256" key="1">
    <source>
        <dbReference type="ARBA" id="ARBA00000085"/>
    </source>
</evidence>
<dbReference type="GO" id="GO:0000155">
    <property type="term" value="F:phosphorelay sensor kinase activity"/>
    <property type="evidence" value="ECO:0007669"/>
    <property type="project" value="InterPro"/>
</dbReference>
<dbReference type="PRINTS" id="PR00344">
    <property type="entry name" value="BCTRLSENSOR"/>
</dbReference>
<dbReference type="GO" id="GO:0005524">
    <property type="term" value="F:ATP binding"/>
    <property type="evidence" value="ECO:0007669"/>
    <property type="project" value="UniProtKB-KW"/>
</dbReference>
<dbReference type="InterPro" id="IPR036890">
    <property type="entry name" value="HATPase_C_sf"/>
</dbReference>
<proteinExistence type="predicted"/>
<evidence type="ECO:0000256" key="7">
    <source>
        <dbReference type="ARBA" id="ARBA00022741"/>
    </source>
</evidence>
<keyword evidence="11 13" id="KW-0472">Membrane</keyword>
<evidence type="ECO:0000256" key="11">
    <source>
        <dbReference type="ARBA" id="ARBA00023136"/>
    </source>
</evidence>
<dbReference type="RefSeq" id="WP_153792271.1">
    <property type="nucleotide sequence ID" value="NZ_CP045915.1"/>
</dbReference>
<comment type="catalytic activity">
    <reaction evidence="1">
        <text>ATP + protein L-histidine = ADP + protein N-phospho-L-histidine.</text>
        <dbReference type="EC" id="2.7.13.3"/>
    </reaction>
</comment>
<evidence type="ECO:0000256" key="4">
    <source>
        <dbReference type="ARBA" id="ARBA00022475"/>
    </source>
</evidence>
<feature type="transmembrane region" description="Helical" evidence="13">
    <location>
        <begin position="20"/>
        <end position="44"/>
    </location>
</feature>
<keyword evidence="13" id="KW-0812">Transmembrane</keyword>
<keyword evidence="8" id="KW-0418">Kinase</keyword>
<comment type="subcellular location">
    <subcellularLocation>
        <location evidence="2">Cell membrane</location>
        <topology evidence="2">Multi-pass membrane protein</topology>
    </subcellularLocation>
</comment>
<evidence type="ECO:0000259" key="14">
    <source>
        <dbReference type="PROSITE" id="PS50109"/>
    </source>
</evidence>
<evidence type="ECO:0000256" key="6">
    <source>
        <dbReference type="ARBA" id="ARBA00022679"/>
    </source>
</evidence>
<dbReference type="InterPro" id="IPR003660">
    <property type="entry name" value="HAMP_dom"/>
</dbReference>